<keyword evidence="3" id="KW-1185">Reference proteome</keyword>
<dbReference type="Proteomes" id="UP000298213">
    <property type="component" value="Unassembled WGS sequence"/>
</dbReference>
<keyword evidence="1" id="KW-0812">Transmembrane</keyword>
<dbReference type="OrthoDB" id="9844692at2"/>
<keyword evidence="1" id="KW-0472">Membrane</keyword>
<reference evidence="2 3" key="1">
    <citation type="submission" date="2019-03" db="EMBL/GenBank/DDBJ databases">
        <title>Genome sequence of Sphingomonas sp. 17J27-24.</title>
        <authorList>
            <person name="Kim M."/>
            <person name="Maeng S."/>
            <person name="Sathiyaraj S."/>
        </authorList>
    </citation>
    <scope>NUCLEOTIDE SEQUENCE [LARGE SCALE GENOMIC DNA]</scope>
    <source>
        <strain evidence="2 3">17J27-24</strain>
    </source>
</reference>
<dbReference type="RefSeq" id="WP_135086200.1">
    <property type="nucleotide sequence ID" value="NZ_SPDV01000016.1"/>
</dbReference>
<dbReference type="EMBL" id="SPDV01000016">
    <property type="protein sequence ID" value="TFI58409.1"/>
    <property type="molecule type" value="Genomic_DNA"/>
</dbReference>
<name>A0A4Y8ZUI6_9SPHN</name>
<sequence length="99" mass="11178">MELAIALTATGLVSRLLFLMFANWHGGFAKPFTIHLWSFGLCGMLFVIWCTVGDTINWFAAHKVFLPECAWFIFDCLRATGQGYSEDDAFDPDRADHGR</sequence>
<organism evidence="2 3">
    <name type="scientific">Sphingomonas parva</name>
    <dbReference type="NCBI Taxonomy" id="2555898"/>
    <lineage>
        <taxon>Bacteria</taxon>
        <taxon>Pseudomonadati</taxon>
        <taxon>Pseudomonadota</taxon>
        <taxon>Alphaproteobacteria</taxon>
        <taxon>Sphingomonadales</taxon>
        <taxon>Sphingomonadaceae</taxon>
        <taxon>Sphingomonas</taxon>
    </lineage>
</organism>
<evidence type="ECO:0000256" key="1">
    <source>
        <dbReference type="SAM" id="Phobius"/>
    </source>
</evidence>
<evidence type="ECO:0000313" key="2">
    <source>
        <dbReference type="EMBL" id="TFI58409.1"/>
    </source>
</evidence>
<feature type="transmembrane region" description="Helical" evidence="1">
    <location>
        <begin position="34"/>
        <end position="52"/>
    </location>
</feature>
<accession>A0A4Y8ZUI6</accession>
<keyword evidence="1" id="KW-1133">Transmembrane helix</keyword>
<comment type="caution">
    <text evidence="2">The sequence shown here is derived from an EMBL/GenBank/DDBJ whole genome shotgun (WGS) entry which is preliminary data.</text>
</comment>
<protein>
    <submittedName>
        <fullName evidence="2">Uncharacterized protein</fullName>
    </submittedName>
</protein>
<gene>
    <name evidence="2" type="ORF">E2493_09740</name>
</gene>
<evidence type="ECO:0000313" key="3">
    <source>
        <dbReference type="Proteomes" id="UP000298213"/>
    </source>
</evidence>
<proteinExistence type="predicted"/>
<dbReference type="AlphaFoldDB" id="A0A4Y8ZUI6"/>